<feature type="compositionally biased region" description="Low complexity" evidence="1">
    <location>
        <begin position="48"/>
        <end position="64"/>
    </location>
</feature>
<gene>
    <name evidence="2" type="ORF">ERS007657_01214</name>
</gene>
<dbReference type="EMBL" id="CGCX01000349">
    <property type="protein sequence ID" value="CFR73711.1"/>
    <property type="molecule type" value="Genomic_DNA"/>
</dbReference>
<evidence type="ECO:0000313" key="2">
    <source>
        <dbReference type="EMBL" id="CFR73711.1"/>
    </source>
</evidence>
<reference evidence="2 3" key="1">
    <citation type="submission" date="2015-03" db="EMBL/GenBank/DDBJ databases">
        <authorList>
            <consortium name="Pathogen Informatics"/>
        </authorList>
    </citation>
    <scope>NUCLEOTIDE SEQUENCE [LARGE SCALE GENOMIC DNA]</scope>
    <source>
        <strain evidence="2 3">C09601061</strain>
    </source>
</reference>
<sequence>MGSGSGVAHSMIGVLVQALSPNTGSSQTRPMSVPSNSIRASSGRVLRARSMSTTTASATSRSAT</sequence>
<protein>
    <submittedName>
        <fullName evidence="2">Uncharacterized protein</fullName>
    </submittedName>
</protein>
<proteinExistence type="predicted"/>
<evidence type="ECO:0000313" key="3">
    <source>
        <dbReference type="Proteomes" id="UP000046680"/>
    </source>
</evidence>
<dbReference type="Proteomes" id="UP000046680">
    <property type="component" value="Unassembled WGS sequence"/>
</dbReference>
<organism evidence="2 3">
    <name type="scientific">Mycobacterium tuberculosis</name>
    <dbReference type="NCBI Taxonomy" id="1773"/>
    <lineage>
        <taxon>Bacteria</taxon>
        <taxon>Bacillati</taxon>
        <taxon>Actinomycetota</taxon>
        <taxon>Actinomycetes</taxon>
        <taxon>Mycobacteriales</taxon>
        <taxon>Mycobacteriaceae</taxon>
        <taxon>Mycobacterium</taxon>
        <taxon>Mycobacterium tuberculosis complex</taxon>
    </lineage>
</organism>
<feature type="region of interest" description="Disordered" evidence="1">
    <location>
        <begin position="20"/>
        <end position="64"/>
    </location>
</feature>
<feature type="compositionally biased region" description="Polar residues" evidence="1">
    <location>
        <begin position="20"/>
        <end position="40"/>
    </location>
</feature>
<accession>A0A655FIR5</accession>
<dbReference type="AlphaFoldDB" id="A0A655FIR5"/>
<name>A0A655FIR5_MYCTX</name>
<evidence type="ECO:0000256" key="1">
    <source>
        <dbReference type="SAM" id="MobiDB-lite"/>
    </source>
</evidence>